<dbReference type="Proteomes" id="UP000254626">
    <property type="component" value="Unassembled WGS sequence"/>
</dbReference>
<accession>A0AAX2LMF4</accession>
<protein>
    <submittedName>
        <fullName evidence="1">Uncharacterized protein</fullName>
    </submittedName>
</protein>
<proteinExistence type="predicted"/>
<comment type="caution">
    <text evidence="1">The sequence shown here is derived from an EMBL/GenBank/DDBJ whole genome shotgun (WGS) entry which is preliminary data.</text>
</comment>
<dbReference type="EMBL" id="UHIP01000001">
    <property type="protein sequence ID" value="SUP22354.1"/>
    <property type="molecule type" value="Genomic_DNA"/>
</dbReference>
<gene>
    <name evidence="1" type="ORF">NCTC11327_01015</name>
</gene>
<evidence type="ECO:0000313" key="1">
    <source>
        <dbReference type="EMBL" id="SUP22354.1"/>
    </source>
</evidence>
<dbReference type="AlphaFoldDB" id="A0AAX2LMF4"/>
<name>A0AAX2LMF4_VIBFL</name>
<reference evidence="1 2" key="1">
    <citation type="submission" date="2018-06" db="EMBL/GenBank/DDBJ databases">
        <authorList>
            <consortium name="Pathogen Informatics"/>
            <person name="Doyle S."/>
        </authorList>
    </citation>
    <scope>NUCLEOTIDE SEQUENCE [LARGE SCALE GENOMIC DNA]</scope>
    <source>
        <strain evidence="1 2">NCTC11327</strain>
    </source>
</reference>
<sequence>MWLPFLLSAKDESWLQNHHNGMKNSNPIPKCIHFYHDE</sequence>
<organism evidence="1 2">
    <name type="scientific">Vibrio fluvialis</name>
    <dbReference type="NCBI Taxonomy" id="676"/>
    <lineage>
        <taxon>Bacteria</taxon>
        <taxon>Pseudomonadati</taxon>
        <taxon>Pseudomonadota</taxon>
        <taxon>Gammaproteobacteria</taxon>
        <taxon>Vibrionales</taxon>
        <taxon>Vibrionaceae</taxon>
        <taxon>Vibrio</taxon>
    </lineage>
</organism>
<evidence type="ECO:0000313" key="2">
    <source>
        <dbReference type="Proteomes" id="UP000254626"/>
    </source>
</evidence>